<proteinExistence type="predicted"/>
<dbReference type="Proteomes" id="UP000004358">
    <property type="component" value="Unassembled WGS sequence"/>
</dbReference>
<dbReference type="AlphaFoldDB" id="A3ZTL1"/>
<protein>
    <submittedName>
        <fullName evidence="1">Uncharacterized protein</fullName>
    </submittedName>
</protein>
<sequence length="111" mass="10787">MVATSNVQAAEPTNGNIDNSALSAMGLPGLEVMSDAEGEKVRGTFALAWGLGGAYVNGNPAAGQGSNYLGAGFFVAGGSGSNGASITNFVLGIPVSGTTVSSFGSSSAYGF</sequence>
<accession>A3ZTL1</accession>
<reference evidence="1 2" key="1">
    <citation type="submission" date="2006-02" db="EMBL/GenBank/DDBJ databases">
        <authorList>
            <person name="Amann R."/>
            <person name="Ferriera S."/>
            <person name="Johnson J."/>
            <person name="Kravitz S."/>
            <person name="Halpern A."/>
            <person name="Remington K."/>
            <person name="Beeson K."/>
            <person name="Tran B."/>
            <person name="Rogers Y.-H."/>
            <person name="Friedman R."/>
            <person name="Venter J.C."/>
        </authorList>
    </citation>
    <scope>NUCLEOTIDE SEQUENCE [LARGE SCALE GENOMIC DNA]</scope>
    <source>
        <strain evidence="1 2">DSM 3645</strain>
    </source>
</reference>
<organism evidence="1 2">
    <name type="scientific">Blastopirellula marina DSM 3645</name>
    <dbReference type="NCBI Taxonomy" id="314230"/>
    <lineage>
        <taxon>Bacteria</taxon>
        <taxon>Pseudomonadati</taxon>
        <taxon>Planctomycetota</taxon>
        <taxon>Planctomycetia</taxon>
        <taxon>Pirellulales</taxon>
        <taxon>Pirellulaceae</taxon>
        <taxon>Blastopirellula</taxon>
    </lineage>
</organism>
<dbReference type="HOGENOM" id="CLU_2153433_0_0_0"/>
<name>A3ZTL1_9BACT</name>
<evidence type="ECO:0000313" key="1">
    <source>
        <dbReference type="EMBL" id="EAQ80276.1"/>
    </source>
</evidence>
<evidence type="ECO:0000313" key="2">
    <source>
        <dbReference type="Proteomes" id="UP000004358"/>
    </source>
</evidence>
<gene>
    <name evidence="1" type="ORF">DSM3645_19808</name>
</gene>
<dbReference type="EMBL" id="AANZ01000010">
    <property type="protein sequence ID" value="EAQ80276.1"/>
    <property type="molecule type" value="Genomic_DNA"/>
</dbReference>
<comment type="caution">
    <text evidence="1">The sequence shown here is derived from an EMBL/GenBank/DDBJ whole genome shotgun (WGS) entry which is preliminary data.</text>
</comment>